<protein>
    <submittedName>
        <fullName evidence="1">Uncharacterized protein</fullName>
    </submittedName>
</protein>
<accession>A0ABQ7UJB4</accession>
<name>A0ABQ7UJB4_SOLTU</name>
<sequence>MGCGRGYESIGPANQMHCNTHNDRLHEDYIGFWKLRQLAGMKLPVLQMDKFSIKQLYLRIRGDCQKVERRKLVCNNASSPKWISYFLPGPSWQVTYQRQISRLGLCRRCNLCTVWE</sequence>
<organism evidence="1 2">
    <name type="scientific">Solanum tuberosum</name>
    <name type="common">Potato</name>
    <dbReference type="NCBI Taxonomy" id="4113"/>
    <lineage>
        <taxon>Eukaryota</taxon>
        <taxon>Viridiplantae</taxon>
        <taxon>Streptophyta</taxon>
        <taxon>Embryophyta</taxon>
        <taxon>Tracheophyta</taxon>
        <taxon>Spermatophyta</taxon>
        <taxon>Magnoliopsida</taxon>
        <taxon>eudicotyledons</taxon>
        <taxon>Gunneridae</taxon>
        <taxon>Pentapetalae</taxon>
        <taxon>asterids</taxon>
        <taxon>lamiids</taxon>
        <taxon>Solanales</taxon>
        <taxon>Solanaceae</taxon>
        <taxon>Solanoideae</taxon>
        <taxon>Solaneae</taxon>
        <taxon>Solanum</taxon>
    </lineage>
</organism>
<comment type="caution">
    <text evidence="1">The sequence shown here is derived from an EMBL/GenBank/DDBJ whole genome shotgun (WGS) entry which is preliminary data.</text>
</comment>
<evidence type="ECO:0000313" key="2">
    <source>
        <dbReference type="Proteomes" id="UP000826656"/>
    </source>
</evidence>
<dbReference type="EMBL" id="JAIVGD010000019">
    <property type="protein sequence ID" value="KAH0749701.1"/>
    <property type="molecule type" value="Genomic_DNA"/>
</dbReference>
<proteinExistence type="predicted"/>
<keyword evidence="2" id="KW-1185">Reference proteome</keyword>
<evidence type="ECO:0000313" key="1">
    <source>
        <dbReference type="EMBL" id="KAH0749701.1"/>
    </source>
</evidence>
<gene>
    <name evidence="1" type="ORF">KY290_028933</name>
</gene>
<reference evidence="1 2" key="1">
    <citation type="journal article" date="2021" name="bioRxiv">
        <title>Chromosome-scale and haplotype-resolved genome assembly of a tetraploid potato cultivar.</title>
        <authorList>
            <person name="Sun H."/>
            <person name="Jiao W.-B."/>
            <person name="Krause K."/>
            <person name="Campoy J.A."/>
            <person name="Goel M."/>
            <person name="Folz-Donahue K."/>
            <person name="Kukat C."/>
            <person name="Huettel B."/>
            <person name="Schneeberger K."/>
        </authorList>
    </citation>
    <scope>NUCLEOTIDE SEQUENCE [LARGE SCALE GENOMIC DNA]</scope>
    <source>
        <strain evidence="1">SolTubOtavaFocal</strain>
        <tissue evidence="1">Leaves</tissue>
    </source>
</reference>
<dbReference type="Proteomes" id="UP000826656">
    <property type="component" value="Unassembled WGS sequence"/>
</dbReference>